<dbReference type="PANTHER" id="PTHR45947">
    <property type="entry name" value="SULFOQUINOVOSYL TRANSFERASE SQD2"/>
    <property type="match status" value="1"/>
</dbReference>
<dbReference type="Pfam" id="PF00534">
    <property type="entry name" value="Glycos_transf_1"/>
    <property type="match status" value="1"/>
</dbReference>
<keyword evidence="3" id="KW-0328">Glycosyltransferase</keyword>
<dbReference type="RefSeq" id="WP_248010028.1">
    <property type="nucleotide sequence ID" value="NZ_JAJHVV010000011.1"/>
</dbReference>
<dbReference type="GO" id="GO:0016757">
    <property type="term" value="F:glycosyltransferase activity"/>
    <property type="evidence" value="ECO:0007669"/>
    <property type="project" value="UniProtKB-KW"/>
</dbReference>
<keyword evidence="3" id="KW-0808">Transferase</keyword>
<dbReference type="EC" id="2.4.-.-" evidence="3"/>
<feature type="domain" description="Glycosyl transferase family 1" evidence="1">
    <location>
        <begin position="186"/>
        <end position="348"/>
    </location>
</feature>
<dbReference type="PANTHER" id="PTHR45947:SF3">
    <property type="entry name" value="SULFOQUINOVOSYL TRANSFERASE SQD2"/>
    <property type="match status" value="1"/>
</dbReference>
<organism evidence="3 4">
    <name type="scientific">Vibrio amylolyticus</name>
    <dbReference type="NCBI Taxonomy" id="2847292"/>
    <lineage>
        <taxon>Bacteria</taxon>
        <taxon>Pseudomonadati</taxon>
        <taxon>Pseudomonadota</taxon>
        <taxon>Gammaproteobacteria</taxon>
        <taxon>Vibrionales</taxon>
        <taxon>Vibrionaceae</taxon>
        <taxon>Vibrio</taxon>
    </lineage>
</organism>
<accession>A0A9X1XLI5</accession>
<comment type="caution">
    <text evidence="3">The sequence shown here is derived from an EMBL/GenBank/DDBJ whole genome shotgun (WGS) entry which is preliminary data.</text>
</comment>
<sequence>MMSTKNVLFVHCGDDLIRGSEQCLLDLVSNIDRSRFNPFVLTNNPSFHEELLSLGIHSELETFSILLGWSSPRFNVKAWLRQVKQAKAYVKKANIDLIHVNSGVPCQWMYTVAKVTNTPMVAQLHSDYSVRDRVTLGLHYSPKIIAVSKAITHQLIKDGYPQDRLSIVHNGIDVKRLDNQKTVDVKKELNIDESTFTFATVGSLTHRKGVDRLLLALRHLVLEYPNVHLVIIGDGPQRDNLEQQVDYLKLSEHVHFVGEKRNVVGWLKGVDGFVSGARQAANGLVTAEAALASLPVIAPFEGGIPEILTHKKNAIFYKNSGTNPIVNAMRAVVKNRKSAKSVGRLAREHILEAHTAVHNVRAIENIYTQTISDNQQPTTSFWQAMSPIKTFLANHMA</sequence>
<proteinExistence type="predicted"/>
<gene>
    <name evidence="3" type="ORF">KP803_16830</name>
</gene>
<dbReference type="InterPro" id="IPR028098">
    <property type="entry name" value="Glyco_trans_4-like_N"/>
</dbReference>
<evidence type="ECO:0000259" key="2">
    <source>
        <dbReference type="Pfam" id="PF13439"/>
    </source>
</evidence>
<keyword evidence="4" id="KW-1185">Reference proteome</keyword>
<dbReference type="InterPro" id="IPR001296">
    <property type="entry name" value="Glyco_trans_1"/>
</dbReference>
<dbReference type="Proteomes" id="UP001139559">
    <property type="component" value="Unassembled WGS sequence"/>
</dbReference>
<dbReference type="SUPFAM" id="SSF53756">
    <property type="entry name" value="UDP-Glycosyltransferase/glycogen phosphorylase"/>
    <property type="match status" value="1"/>
</dbReference>
<evidence type="ECO:0000259" key="1">
    <source>
        <dbReference type="Pfam" id="PF00534"/>
    </source>
</evidence>
<feature type="domain" description="Glycosyltransferase subfamily 4-like N-terminal" evidence="2">
    <location>
        <begin position="18"/>
        <end position="176"/>
    </location>
</feature>
<dbReference type="InterPro" id="IPR050194">
    <property type="entry name" value="Glycosyltransferase_grp1"/>
</dbReference>
<protein>
    <submittedName>
        <fullName evidence="3">Glycosyltransferase</fullName>
        <ecNumber evidence="3">2.4.-.-</ecNumber>
    </submittedName>
</protein>
<dbReference type="EMBL" id="JAJHVV010000011">
    <property type="protein sequence ID" value="MCK6264946.1"/>
    <property type="molecule type" value="Genomic_DNA"/>
</dbReference>
<name>A0A9X1XLI5_9VIBR</name>
<evidence type="ECO:0000313" key="3">
    <source>
        <dbReference type="EMBL" id="MCK6264946.1"/>
    </source>
</evidence>
<dbReference type="Pfam" id="PF13439">
    <property type="entry name" value="Glyco_transf_4"/>
    <property type="match status" value="1"/>
</dbReference>
<reference evidence="3" key="1">
    <citation type="submission" date="2021-11" db="EMBL/GenBank/DDBJ databases">
        <title>Vibrio ZSDE26 sp. nov. and Vibrio ZSDZ34 sp. nov., isolated from coastal seawater in Qingdao.</title>
        <authorList>
            <person name="Zhang P."/>
        </authorList>
    </citation>
    <scope>NUCLEOTIDE SEQUENCE</scope>
    <source>
        <strain evidence="3">ZSDE26</strain>
    </source>
</reference>
<evidence type="ECO:0000313" key="4">
    <source>
        <dbReference type="Proteomes" id="UP001139559"/>
    </source>
</evidence>
<dbReference type="CDD" id="cd03811">
    <property type="entry name" value="GT4_GT28_WabH-like"/>
    <property type="match status" value="1"/>
</dbReference>
<dbReference type="Gene3D" id="3.40.50.2000">
    <property type="entry name" value="Glycogen Phosphorylase B"/>
    <property type="match status" value="2"/>
</dbReference>
<dbReference type="AlphaFoldDB" id="A0A9X1XLI5"/>